<gene>
    <name evidence="9 12" type="primary">rbsK</name>
    <name evidence="12" type="ORF">NBRC116591_30840</name>
</gene>
<comment type="cofactor">
    <cofactor evidence="9">
        <name>Mg(2+)</name>
        <dbReference type="ChEBI" id="CHEBI:18420"/>
    </cofactor>
    <text evidence="9">Requires a divalent cation, most likely magnesium in vivo, as an electrophilic catalyst to aid phosphoryl group transfer. It is the chelate of the metal and the nucleotide that is the actual substrate.</text>
</comment>
<dbReference type="Proteomes" id="UP001465153">
    <property type="component" value="Unassembled WGS sequence"/>
</dbReference>
<feature type="binding site" evidence="9">
    <location>
        <begin position="221"/>
        <end position="226"/>
    </location>
    <ligand>
        <name>ATP</name>
        <dbReference type="ChEBI" id="CHEBI:30616"/>
    </ligand>
</feature>
<evidence type="ECO:0000256" key="8">
    <source>
        <dbReference type="ARBA" id="ARBA00023277"/>
    </source>
</evidence>
<dbReference type="Gene3D" id="3.40.1190.20">
    <property type="match status" value="1"/>
</dbReference>
<accession>A0ABQ0AC87</accession>
<organism evidence="12 13">
    <name type="scientific">Sessilibacter corallicola</name>
    <dbReference type="NCBI Taxonomy" id="2904075"/>
    <lineage>
        <taxon>Bacteria</taxon>
        <taxon>Pseudomonadati</taxon>
        <taxon>Pseudomonadota</taxon>
        <taxon>Gammaproteobacteria</taxon>
        <taxon>Cellvibrionales</taxon>
        <taxon>Cellvibrionaceae</taxon>
        <taxon>Sessilibacter</taxon>
    </lineage>
</organism>
<keyword evidence="9" id="KW-0963">Cytoplasm</keyword>
<feature type="binding site" evidence="9">
    <location>
        <begin position="252"/>
        <end position="253"/>
    </location>
    <ligand>
        <name>ATP</name>
        <dbReference type="ChEBI" id="CHEBI:30616"/>
    </ligand>
</feature>
<evidence type="ECO:0000259" key="11">
    <source>
        <dbReference type="Pfam" id="PF00294"/>
    </source>
</evidence>
<evidence type="ECO:0000256" key="3">
    <source>
        <dbReference type="ARBA" id="ARBA00022741"/>
    </source>
</evidence>
<dbReference type="InterPro" id="IPR002139">
    <property type="entry name" value="Ribo/fructo_kinase"/>
</dbReference>
<evidence type="ECO:0000256" key="2">
    <source>
        <dbReference type="ARBA" id="ARBA00022723"/>
    </source>
</evidence>
<dbReference type="NCBIfam" id="TIGR02152">
    <property type="entry name" value="D_ribokin_bact"/>
    <property type="match status" value="1"/>
</dbReference>
<evidence type="ECO:0000256" key="1">
    <source>
        <dbReference type="ARBA" id="ARBA00022679"/>
    </source>
</evidence>
<keyword evidence="1 9" id="KW-0808">Transferase</keyword>
<dbReference type="InterPro" id="IPR011877">
    <property type="entry name" value="Ribokinase"/>
</dbReference>
<sequence length="306" mass="32323">MSASSIVVLGSTNWDICMYLPHLPMPGETVGSGRMQTNLGGKGANQAVACHKAGGNTQFISCIGNDATGQNILQMFNDLALPTDSIKVVEDSTGTACIFIDSNAENCIGLTPGANKWLNTEVVDQHYDDIANANVLLMQLETPPATIFHAATIAKQKNTKVILNPAPAARLNDDVFPLVDLLTPNRGELAQLAGIATDSDDGLVKACSVLIEKGVKALVVTLGRDGAFLYTPNTQQYFDAFPVMAIDTTAAGDTFNGYLTASLSQAWDFQLSIPTASAAAALSVKKRGAIPSIPERSAVSEFMDEQ</sequence>
<evidence type="ECO:0000313" key="12">
    <source>
        <dbReference type="EMBL" id="GAA6169273.1"/>
    </source>
</evidence>
<evidence type="ECO:0000256" key="4">
    <source>
        <dbReference type="ARBA" id="ARBA00022777"/>
    </source>
</evidence>
<dbReference type="CDD" id="cd01174">
    <property type="entry name" value="ribokinase"/>
    <property type="match status" value="1"/>
</dbReference>
<dbReference type="EMBL" id="BAABWN010000010">
    <property type="protein sequence ID" value="GAA6169273.1"/>
    <property type="molecule type" value="Genomic_DNA"/>
</dbReference>
<keyword evidence="5 9" id="KW-0067">ATP-binding</keyword>
<keyword evidence="3 9" id="KW-0547">Nucleotide-binding</keyword>
<feature type="binding site" evidence="9">
    <location>
        <position position="283"/>
    </location>
    <ligand>
        <name>K(+)</name>
        <dbReference type="ChEBI" id="CHEBI:29103"/>
    </ligand>
</feature>
<feature type="domain" description="Carbohydrate kinase PfkB" evidence="11">
    <location>
        <begin position="5"/>
        <end position="295"/>
    </location>
</feature>
<feature type="binding site" evidence="9">
    <location>
        <position position="286"/>
    </location>
    <ligand>
        <name>K(+)</name>
        <dbReference type="ChEBI" id="CHEBI:29103"/>
    </ligand>
</feature>
<reference evidence="12 13" key="1">
    <citation type="submission" date="2024-04" db="EMBL/GenBank/DDBJ databases">
        <title>Draft genome sequence of Sessilibacter corallicola NBRC 116591.</title>
        <authorList>
            <person name="Miyakawa T."/>
            <person name="Kusuya Y."/>
            <person name="Miura T."/>
        </authorList>
    </citation>
    <scope>NUCLEOTIDE SEQUENCE [LARGE SCALE GENOMIC DNA]</scope>
    <source>
        <strain evidence="12 13">KU-00831-HH</strain>
    </source>
</reference>
<feature type="binding site" evidence="9">
    <location>
        <position position="288"/>
    </location>
    <ligand>
        <name>K(+)</name>
        <dbReference type="ChEBI" id="CHEBI:29103"/>
    </ligand>
</feature>
<comment type="pathway">
    <text evidence="9">Carbohydrate metabolism; D-ribose degradation; D-ribose 5-phosphate from beta-D-ribopyranose: step 2/2.</text>
</comment>
<evidence type="ECO:0000256" key="10">
    <source>
        <dbReference type="NCBIfam" id="TIGR02152"/>
    </source>
</evidence>
<dbReference type="HAMAP" id="MF_01987">
    <property type="entry name" value="Ribokinase"/>
    <property type="match status" value="1"/>
</dbReference>
<feature type="binding site" evidence="9">
    <location>
        <position position="292"/>
    </location>
    <ligand>
        <name>K(+)</name>
        <dbReference type="ChEBI" id="CHEBI:29103"/>
    </ligand>
</feature>
<feature type="binding site" evidence="9">
    <location>
        <position position="253"/>
    </location>
    <ligand>
        <name>substrate</name>
    </ligand>
</feature>
<evidence type="ECO:0000256" key="6">
    <source>
        <dbReference type="ARBA" id="ARBA00022842"/>
    </source>
</evidence>
<proteinExistence type="inferred from homology"/>
<feature type="binding site" evidence="9">
    <location>
        <begin position="41"/>
        <end position="45"/>
    </location>
    <ligand>
        <name>substrate</name>
    </ligand>
</feature>
<dbReference type="InterPro" id="IPR011611">
    <property type="entry name" value="PfkB_dom"/>
</dbReference>
<dbReference type="SUPFAM" id="SSF53613">
    <property type="entry name" value="Ribokinase-like"/>
    <property type="match status" value="1"/>
</dbReference>
<comment type="caution">
    <text evidence="12">The sequence shown here is derived from an EMBL/GenBank/DDBJ whole genome shotgun (WGS) entry which is preliminary data.</text>
</comment>
<keyword evidence="6 9" id="KW-0460">Magnesium</keyword>
<keyword evidence="8 9" id="KW-0119">Carbohydrate metabolism</keyword>
<feature type="active site" description="Proton acceptor" evidence="9">
    <location>
        <position position="253"/>
    </location>
</feature>
<feature type="binding site" evidence="9">
    <location>
        <begin position="13"/>
        <end position="15"/>
    </location>
    <ligand>
        <name>substrate</name>
    </ligand>
</feature>
<dbReference type="PANTHER" id="PTHR10584:SF166">
    <property type="entry name" value="RIBOKINASE"/>
    <property type="match status" value="1"/>
</dbReference>
<comment type="subcellular location">
    <subcellularLocation>
        <location evidence="9">Cytoplasm</location>
    </subcellularLocation>
</comment>
<dbReference type="Pfam" id="PF00294">
    <property type="entry name" value="PfkB"/>
    <property type="match status" value="1"/>
</dbReference>
<comment type="function">
    <text evidence="9">Catalyzes the phosphorylation of ribose at O-5 in a reaction requiring ATP and magnesium. The resulting D-ribose-5-phosphate can then be used either for sythesis of nucleotides, histidine, and tryptophan, or as a component of the pentose phosphate pathway.</text>
</comment>
<keyword evidence="13" id="KW-1185">Reference proteome</keyword>
<keyword evidence="2 9" id="KW-0479">Metal-binding</keyword>
<evidence type="ECO:0000256" key="7">
    <source>
        <dbReference type="ARBA" id="ARBA00022958"/>
    </source>
</evidence>
<comment type="activity regulation">
    <text evidence="9">Activated by a monovalent cation that binds near, but not in, the active site. The most likely occupant of the site in vivo is potassium. Ion binding induces a conformational change that may alter substrate affinity.</text>
</comment>
<keyword evidence="4 9" id="KW-0418">Kinase</keyword>
<name>A0ABQ0AC87_9GAMM</name>
<comment type="caution">
    <text evidence="9">Lacks conserved residue(s) required for the propagation of feature annotation.</text>
</comment>
<comment type="similarity">
    <text evidence="9">Belongs to the carbohydrate kinase PfkB family. Ribokinase subfamily.</text>
</comment>
<dbReference type="PANTHER" id="PTHR10584">
    <property type="entry name" value="SUGAR KINASE"/>
    <property type="match status" value="1"/>
</dbReference>
<comment type="subunit">
    <text evidence="9">Homodimer.</text>
</comment>
<dbReference type="PRINTS" id="PR00990">
    <property type="entry name" value="RIBOKINASE"/>
</dbReference>
<feature type="binding site" evidence="9">
    <location>
        <position position="247"/>
    </location>
    <ligand>
        <name>K(+)</name>
        <dbReference type="ChEBI" id="CHEBI:29103"/>
    </ligand>
</feature>
<comment type="catalytic activity">
    <reaction evidence="9">
        <text>D-ribose + ATP = D-ribose 5-phosphate + ADP + H(+)</text>
        <dbReference type="Rhea" id="RHEA:13697"/>
        <dbReference type="ChEBI" id="CHEBI:15378"/>
        <dbReference type="ChEBI" id="CHEBI:30616"/>
        <dbReference type="ChEBI" id="CHEBI:47013"/>
        <dbReference type="ChEBI" id="CHEBI:78346"/>
        <dbReference type="ChEBI" id="CHEBI:456216"/>
        <dbReference type="EC" id="2.7.1.15"/>
    </reaction>
</comment>
<protein>
    <recommendedName>
        <fullName evidence="9 10">Ribokinase</fullName>
        <shortName evidence="9">RK</shortName>
        <ecNumber evidence="9 10">2.7.1.15</ecNumber>
    </recommendedName>
</protein>
<keyword evidence="7 9" id="KW-0630">Potassium</keyword>
<feature type="binding site" evidence="9">
    <location>
        <position position="141"/>
    </location>
    <ligand>
        <name>substrate</name>
    </ligand>
</feature>
<evidence type="ECO:0000313" key="13">
    <source>
        <dbReference type="Proteomes" id="UP001465153"/>
    </source>
</evidence>
<dbReference type="InterPro" id="IPR029056">
    <property type="entry name" value="Ribokinase-like"/>
</dbReference>
<feature type="binding site" evidence="9">
    <location>
        <position position="185"/>
    </location>
    <ligand>
        <name>ATP</name>
        <dbReference type="ChEBI" id="CHEBI:30616"/>
    </ligand>
</feature>
<dbReference type="EC" id="2.7.1.15" evidence="9 10"/>
<dbReference type="RefSeq" id="WP_353303828.1">
    <property type="nucleotide sequence ID" value="NZ_BAABWN010000010.1"/>
</dbReference>
<feature type="binding site" evidence="9">
    <location>
        <position position="249"/>
    </location>
    <ligand>
        <name>K(+)</name>
        <dbReference type="ChEBI" id="CHEBI:29103"/>
    </ligand>
</feature>
<evidence type="ECO:0000256" key="5">
    <source>
        <dbReference type="ARBA" id="ARBA00022840"/>
    </source>
</evidence>
<evidence type="ECO:0000256" key="9">
    <source>
        <dbReference type="HAMAP-Rule" id="MF_01987"/>
    </source>
</evidence>